<dbReference type="Gene3D" id="3.90.1750.10">
    <property type="entry name" value="Hect, E3 ligase catalytic domains"/>
    <property type="match status" value="1"/>
</dbReference>
<feature type="region of interest" description="Disordered" evidence="6">
    <location>
        <begin position="319"/>
        <end position="365"/>
    </location>
</feature>
<evidence type="ECO:0000256" key="5">
    <source>
        <dbReference type="PROSITE-ProRule" id="PRU00104"/>
    </source>
</evidence>
<sequence>MFDGHDRERRTISLGGRRSRDADKVEVMRRARLERQERAEIKRKNLAATRLSAWWRGRWRAFVARSQVRLVWEGQMRDLAAVRTVFRQRGAEFVTPPSTVQALVGSFLFAVGRRPKVDKQCLELLCDWLLADVIAARRALDFDQCRCILAACVKAAEEKDCSQCQRRLIIACIIEATCLDDSEKKKSPFSFATDAVVAVCPEACIVATRLSGELWLRLAAAGIEASNRVSRRGMAIKARRAYGNHGLPLRLVPASELGAICSAMLEPSLQVASNEAAFLAIVEAVAFAENYETDEAVATVCAELVAGLSRGALLDNDKDDEHAASVSRETSSNIAAAAETSDESSDDEEEEKRRPTTSLVRNQASTTVTRITTKRSIFLLDSKVATEIKQRETVLKPRERPLSVKSNALTESILWKRLLANGTSRAGVRLAALVLAACAPAPRVRATSPQAPAVVNVLLDSIRAPAMLMELWRRAKGAKDMDVLTDSGAASIVYCSSVSRRLLRLDNEALQSESLLPLSQLLEVAQALRDLLRIQIWVTGALHDQRRAGFWTFYLVSLGARLFNQLHDRLGTSGLKLTDPGFWLWPNVYLSERLADDSSHPISNDIAHVLDSDGDAAMSDIAVNNLSPGGTSITNDSVALSKEPRVALVLAAMPFVVPFEQRLALFTALLEIDRSRFQQDEAAQFRPLAKRSVRIRRERVFEDGYAALSSGDIRNTLQVSFVNAAGEDEPGIDGGGLFKEFLDEVAKIAFGPQRFAASASNALYPLPEASSEDSWQYDQGENNLTMPSHLAQIEFCGRIIGKALYERVLVEPRFARFFLNKCLGKDNYFDDLESLDAELYQNLLKLRHLSANELPNLGLTMAITVHDPSSGSQRDLELVPRGSHIPVDDRNRETYARLIAHYRLNVQTAAVSSAFLRGLRDAIPLRWLRMFDPDELQLLISGDDQPIDIEDWKNNTRYGGGYHPSQPYIEQFWQIVHDFDAQTRAKLLRFITSCSRPPLLGFSKLFPLICIHKVPDSTRFPTSGTCMNLLKLPIYRDTATLKNNLLYAINEAQGFELS</sequence>
<comment type="catalytic activity">
    <reaction evidence="1">
        <text>S-ubiquitinyl-[E2 ubiquitin-conjugating enzyme]-L-cysteine + [acceptor protein]-L-lysine = [E2 ubiquitin-conjugating enzyme]-L-cysteine + N(6)-ubiquitinyl-[acceptor protein]-L-lysine.</text>
        <dbReference type="EC" id="2.3.2.26"/>
    </reaction>
</comment>
<evidence type="ECO:0000256" key="1">
    <source>
        <dbReference type="ARBA" id="ARBA00000885"/>
    </source>
</evidence>
<gene>
    <name evidence="8" type="ORF">ALAG00032_LOCUS15780</name>
</gene>
<dbReference type="PANTHER" id="PTHR45700">
    <property type="entry name" value="UBIQUITIN-PROTEIN LIGASE E3C"/>
    <property type="match status" value="1"/>
</dbReference>
<dbReference type="InterPro" id="IPR035983">
    <property type="entry name" value="Hect_E3_ubiquitin_ligase"/>
</dbReference>
<dbReference type="FunFam" id="3.30.2410.10:FF:000011">
    <property type="entry name" value="Putative Ubiquitin-protein ligase E3C"/>
    <property type="match status" value="1"/>
</dbReference>
<protein>
    <recommendedName>
        <fullName evidence="2">HECT-type E3 ubiquitin transferase</fullName>
        <ecNumber evidence="2">2.3.2.26</ecNumber>
    </recommendedName>
</protein>
<feature type="active site" description="Glycyl thioester intermediate" evidence="5">
    <location>
        <position position="1026"/>
    </location>
</feature>
<evidence type="ECO:0000256" key="3">
    <source>
        <dbReference type="ARBA" id="ARBA00022679"/>
    </source>
</evidence>
<evidence type="ECO:0000313" key="8">
    <source>
        <dbReference type="EMBL" id="CAE0374976.1"/>
    </source>
</evidence>
<evidence type="ECO:0000259" key="7">
    <source>
        <dbReference type="PROSITE" id="PS50237"/>
    </source>
</evidence>
<dbReference type="InterPro" id="IPR000569">
    <property type="entry name" value="HECT_dom"/>
</dbReference>
<feature type="domain" description="HECT" evidence="7">
    <location>
        <begin position="709"/>
        <end position="1058"/>
    </location>
</feature>
<dbReference type="Pfam" id="PF00632">
    <property type="entry name" value="HECT"/>
    <property type="match status" value="1"/>
</dbReference>
<name>A0A7S3NPY7_9STRA</name>
<feature type="compositionally biased region" description="Acidic residues" evidence="6">
    <location>
        <begin position="340"/>
        <end position="350"/>
    </location>
</feature>
<dbReference type="GO" id="GO:0006511">
    <property type="term" value="P:ubiquitin-dependent protein catabolic process"/>
    <property type="evidence" value="ECO:0007669"/>
    <property type="project" value="TreeGrafter"/>
</dbReference>
<reference evidence="8" key="1">
    <citation type="submission" date="2021-01" db="EMBL/GenBank/DDBJ databases">
        <authorList>
            <person name="Corre E."/>
            <person name="Pelletier E."/>
            <person name="Niang G."/>
            <person name="Scheremetjew M."/>
            <person name="Finn R."/>
            <person name="Kale V."/>
            <person name="Holt S."/>
            <person name="Cochrane G."/>
            <person name="Meng A."/>
            <person name="Brown T."/>
            <person name="Cohen L."/>
        </authorList>
    </citation>
    <scope>NUCLEOTIDE SEQUENCE</scope>
    <source>
        <strain evidence="8">CCMP1510</strain>
    </source>
</reference>
<dbReference type="EC" id="2.3.2.26" evidence="2"/>
<dbReference type="InterPro" id="IPR044611">
    <property type="entry name" value="E3A/B/C-like"/>
</dbReference>
<keyword evidence="4 5" id="KW-0833">Ubl conjugation pathway</keyword>
<keyword evidence="3" id="KW-0808">Transferase</keyword>
<evidence type="ECO:0000256" key="4">
    <source>
        <dbReference type="ARBA" id="ARBA00022786"/>
    </source>
</evidence>
<organism evidence="8">
    <name type="scientific">Aureoumbra lagunensis</name>
    <dbReference type="NCBI Taxonomy" id="44058"/>
    <lineage>
        <taxon>Eukaryota</taxon>
        <taxon>Sar</taxon>
        <taxon>Stramenopiles</taxon>
        <taxon>Ochrophyta</taxon>
        <taxon>Pelagophyceae</taxon>
        <taxon>Pelagomonadales</taxon>
        <taxon>Aureoumbra</taxon>
    </lineage>
</organism>
<proteinExistence type="predicted"/>
<dbReference type="PANTHER" id="PTHR45700:SF2">
    <property type="entry name" value="UBIQUITIN-PROTEIN LIGASE E3C"/>
    <property type="match status" value="1"/>
</dbReference>
<dbReference type="CDD" id="cd00078">
    <property type="entry name" value="HECTc"/>
    <property type="match status" value="1"/>
</dbReference>
<dbReference type="Gene3D" id="3.30.2410.10">
    <property type="entry name" value="Hect, E3 ligase catalytic domain"/>
    <property type="match status" value="1"/>
</dbReference>
<accession>A0A7S3NPY7</accession>
<dbReference type="SMART" id="SM00119">
    <property type="entry name" value="HECTc"/>
    <property type="match status" value="1"/>
</dbReference>
<dbReference type="SUPFAM" id="SSF56204">
    <property type="entry name" value="Hect, E3 ligase catalytic domain"/>
    <property type="match status" value="1"/>
</dbReference>
<evidence type="ECO:0000256" key="2">
    <source>
        <dbReference type="ARBA" id="ARBA00012485"/>
    </source>
</evidence>
<evidence type="ECO:0000256" key="6">
    <source>
        <dbReference type="SAM" id="MobiDB-lite"/>
    </source>
</evidence>
<dbReference type="EMBL" id="HBIJ01023831">
    <property type="protein sequence ID" value="CAE0374976.1"/>
    <property type="molecule type" value="Transcribed_RNA"/>
</dbReference>
<dbReference type="GO" id="GO:0000209">
    <property type="term" value="P:protein polyubiquitination"/>
    <property type="evidence" value="ECO:0007669"/>
    <property type="project" value="InterPro"/>
</dbReference>
<dbReference type="Gene3D" id="3.30.2160.10">
    <property type="entry name" value="Hect, E3 ligase catalytic domain"/>
    <property type="match status" value="1"/>
</dbReference>
<dbReference type="PROSITE" id="PS50237">
    <property type="entry name" value="HECT"/>
    <property type="match status" value="1"/>
</dbReference>
<feature type="compositionally biased region" description="Polar residues" evidence="6">
    <location>
        <begin position="356"/>
        <end position="365"/>
    </location>
</feature>
<dbReference type="GO" id="GO:0061630">
    <property type="term" value="F:ubiquitin protein ligase activity"/>
    <property type="evidence" value="ECO:0007669"/>
    <property type="project" value="UniProtKB-EC"/>
</dbReference>
<dbReference type="AlphaFoldDB" id="A0A7S3NPY7"/>